<dbReference type="Proteomes" id="UP000516412">
    <property type="component" value="Chromosome"/>
</dbReference>
<sequence length="111" mass="12328">MKPVISNIIWGCKKKMEHFIEENCPLIDWKATVSDAESALKHSFPAYETVFEQAALQQLIENYSTTYAEAEVEMQYNPAYLGGMIITAGTAFIARSSSILCAKSANAACRR</sequence>
<organism evidence="1 2">
    <name type="scientific">Neisseria musculi</name>
    <dbReference type="NCBI Taxonomy" id="1815583"/>
    <lineage>
        <taxon>Bacteria</taxon>
        <taxon>Pseudomonadati</taxon>
        <taxon>Pseudomonadota</taxon>
        <taxon>Betaproteobacteria</taxon>
        <taxon>Neisseriales</taxon>
        <taxon>Neisseriaceae</taxon>
        <taxon>Neisseria</taxon>
    </lineage>
</organism>
<dbReference type="KEGG" id="nmus:H7A79_0646"/>
<gene>
    <name evidence="1" type="ORF">H7A79_0646</name>
</gene>
<proteinExistence type="predicted"/>
<keyword evidence="2" id="KW-1185">Reference proteome</keyword>
<reference evidence="1" key="1">
    <citation type="submission" date="2024-06" db="EMBL/GenBank/DDBJ databases">
        <title>Complete Genome Sequence of mouse commensal type strain Neisseria musculi.</title>
        <authorList>
            <person name="Thapa E."/>
            <person name="Aluvathingal J."/>
            <person name="Nadendla S."/>
            <person name="Mehta A."/>
            <person name="Tettelin H."/>
            <person name="Weyand N.J."/>
        </authorList>
    </citation>
    <scope>NUCLEOTIDE SEQUENCE</scope>
    <source>
        <strain evidence="1">NW831</strain>
    </source>
</reference>
<dbReference type="AlphaFoldDB" id="A0A7H1MDW1"/>
<dbReference type="RefSeq" id="WP_135033842.1">
    <property type="nucleotide sequence ID" value="NZ_CP060414.2"/>
</dbReference>
<name>A0A7H1MDW1_9NEIS</name>
<evidence type="ECO:0000313" key="2">
    <source>
        <dbReference type="Proteomes" id="UP000516412"/>
    </source>
</evidence>
<protein>
    <submittedName>
        <fullName evidence="1">Uncharacterized protein</fullName>
    </submittedName>
</protein>
<dbReference type="EMBL" id="CP060414">
    <property type="protein sequence ID" value="QNT59826.1"/>
    <property type="molecule type" value="Genomic_DNA"/>
</dbReference>
<evidence type="ECO:0000313" key="1">
    <source>
        <dbReference type="EMBL" id="QNT59826.1"/>
    </source>
</evidence>
<accession>A0A7H1MDW1</accession>